<dbReference type="Gene3D" id="3.60.21.10">
    <property type="match status" value="1"/>
</dbReference>
<keyword evidence="4" id="KW-1185">Reference proteome</keyword>
<dbReference type="AlphaFoldDB" id="A0A9P5CPG0"/>
<dbReference type="EMBL" id="MU032348">
    <property type="protein sequence ID" value="KAF3765126.1"/>
    <property type="molecule type" value="Genomic_DNA"/>
</dbReference>
<dbReference type="Proteomes" id="UP000803844">
    <property type="component" value="Unassembled WGS sequence"/>
</dbReference>
<proteinExistence type="predicted"/>
<dbReference type="SUPFAM" id="SSF56300">
    <property type="entry name" value="Metallo-dependent phosphatases"/>
    <property type="match status" value="1"/>
</dbReference>
<dbReference type="PANTHER" id="PTHR42850">
    <property type="entry name" value="METALLOPHOSPHOESTERASE"/>
    <property type="match status" value="1"/>
</dbReference>
<gene>
    <name evidence="3" type="ORF">M406DRAFT_42625</name>
</gene>
<dbReference type="GO" id="GO:0006798">
    <property type="term" value="P:polyphosphate catabolic process"/>
    <property type="evidence" value="ECO:0007669"/>
    <property type="project" value="TreeGrafter"/>
</dbReference>
<evidence type="ECO:0000259" key="2">
    <source>
        <dbReference type="Pfam" id="PF00149"/>
    </source>
</evidence>
<evidence type="ECO:0000313" key="3">
    <source>
        <dbReference type="EMBL" id="KAF3765126.1"/>
    </source>
</evidence>
<accession>A0A9P5CPG0</accession>
<evidence type="ECO:0000313" key="4">
    <source>
        <dbReference type="Proteomes" id="UP000803844"/>
    </source>
</evidence>
<name>A0A9P5CPG0_CRYP1</name>
<organism evidence="3 4">
    <name type="scientific">Cryphonectria parasitica (strain ATCC 38755 / EP155)</name>
    <dbReference type="NCBI Taxonomy" id="660469"/>
    <lineage>
        <taxon>Eukaryota</taxon>
        <taxon>Fungi</taxon>
        <taxon>Dikarya</taxon>
        <taxon>Ascomycota</taxon>
        <taxon>Pezizomycotina</taxon>
        <taxon>Sordariomycetes</taxon>
        <taxon>Sordariomycetidae</taxon>
        <taxon>Diaporthales</taxon>
        <taxon>Cryphonectriaceae</taxon>
        <taxon>Cryphonectria-Endothia species complex</taxon>
        <taxon>Cryphonectria</taxon>
    </lineage>
</organism>
<feature type="domain" description="Calcineurin-like phosphoesterase" evidence="2">
    <location>
        <begin position="31"/>
        <end position="120"/>
    </location>
</feature>
<dbReference type="Pfam" id="PF00149">
    <property type="entry name" value="Metallophos"/>
    <property type="match status" value="1"/>
</dbReference>
<dbReference type="GeneID" id="63841327"/>
<reference evidence="3" key="1">
    <citation type="journal article" date="2020" name="Phytopathology">
        <title>Genome sequence of the chestnut blight fungus Cryphonectria parasitica EP155: A fundamental resource for an archetypical invasive plant pathogen.</title>
        <authorList>
            <person name="Crouch J.A."/>
            <person name="Dawe A."/>
            <person name="Aerts A."/>
            <person name="Barry K."/>
            <person name="Churchill A.C.L."/>
            <person name="Grimwood J."/>
            <person name="Hillman B."/>
            <person name="Milgroom M.G."/>
            <person name="Pangilinan J."/>
            <person name="Smith M."/>
            <person name="Salamov A."/>
            <person name="Schmutz J."/>
            <person name="Yadav J."/>
            <person name="Grigoriev I.V."/>
            <person name="Nuss D."/>
        </authorList>
    </citation>
    <scope>NUCLEOTIDE SEQUENCE</scope>
    <source>
        <strain evidence="3">EP155</strain>
    </source>
</reference>
<dbReference type="InterPro" id="IPR050126">
    <property type="entry name" value="Ap4A_hydrolase"/>
</dbReference>
<dbReference type="InterPro" id="IPR029052">
    <property type="entry name" value="Metallo-depent_PP-like"/>
</dbReference>
<feature type="region of interest" description="Disordered" evidence="1">
    <location>
        <begin position="211"/>
        <end position="237"/>
    </location>
</feature>
<dbReference type="OrthoDB" id="10267127at2759"/>
<dbReference type="InterPro" id="IPR004843">
    <property type="entry name" value="Calcineurin-like_PHP"/>
</dbReference>
<dbReference type="PANTHER" id="PTHR42850:SF4">
    <property type="entry name" value="ZINC-DEPENDENT ENDOPOLYPHOSPHATASE"/>
    <property type="match status" value="1"/>
</dbReference>
<protein>
    <recommendedName>
        <fullName evidence="2">Calcineurin-like phosphoesterase domain-containing protein</fullName>
    </recommendedName>
</protein>
<dbReference type="CDD" id="cd00144">
    <property type="entry name" value="MPP_PPP_family"/>
    <property type="match status" value="1"/>
</dbReference>
<sequence>MLVDTLPEEFVPAVYSGEGTSADGGRGTARRLVIIGDVHGQTKALEDLLEKVQFNNTKGDHLIFTGDLINKGPDSAGVVAMAMRLGAHSVRGNHEDRVLLAHAAMNKKSPATAADALTAHQVAEAALSKGDQRDRETARSLSDEQIRWLAERPLILHIGPIPRGGGGGGNGQPPTFENMVVVHAGLVPNVSLEAQDPWAVMNMRTITLLKRRNKDEKKKEKKKAGKNKKGEESEPITTVVYGHDAKSGLQVPKEFGKGKRGYTFGLDSGCVYGKSLTALVIEVKDGAAVYEIVQVDCEAAAAVDAVAK</sequence>
<dbReference type="GO" id="GO:0005737">
    <property type="term" value="C:cytoplasm"/>
    <property type="evidence" value="ECO:0007669"/>
    <property type="project" value="TreeGrafter"/>
</dbReference>
<dbReference type="GO" id="GO:0000298">
    <property type="term" value="F:endopolyphosphatase activity"/>
    <property type="evidence" value="ECO:0007669"/>
    <property type="project" value="TreeGrafter"/>
</dbReference>
<comment type="caution">
    <text evidence="3">The sequence shown here is derived from an EMBL/GenBank/DDBJ whole genome shotgun (WGS) entry which is preliminary data.</text>
</comment>
<dbReference type="RefSeq" id="XP_040776087.1">
    <property type="nucleotide sequence ID" value="XM_040924198.1"/>
</dbReference>
<dbReference type="GO" id="GO:0016791">
    <property type="term" value="F:phosphatase activity"/>
    <property type="evidence" value="ECO:0007669"/>
    <property type="project" value="TreeGrafter"/>
</dbReference>
<evidence type="ECO:0000256" key="1">
    <source>
        <dbReference type="SAM" id="MobiDB-lite"/>
    </source>
</evidence>